<proteinExistence type="predicted"/>
<keyword evidence="3" id="KW-1185">Reference proteome</keyword>
<keyword evidence="1" id="KW-0812">Transmembrane</keyword>
<accession>A0A2P7ANP8</accession>
<dbReference type="EMBL" id="PGGN01000004">
    <property type="protein sequence ID" value="PSH55836.1"/>
    <property type="molecule type" value="Genomic_DNA"/>
</dbReference>
<comment type="caution">
    <text evidence="2">The sequence shown here is derived from an EMBL/GenBank/DDBJ whole genome shotgun (WGS) entry which is preliminary data.</text>
</comment>
<dbReference type="Proteomes" id="UP000241158">
    <property type="component" value="Unassembled WGS sequence"/>
</dbReference>
<name>A0A2P7ANP8_9HYPH</name>
<gene>
    <name evidence="2" type="ORF">CU100_19470</name>
</gene>
<keyword evidence="1" id="KW-0472">Membrane</keyword>
<evidence type="ECO:0000313" key="3">
    <source>
        <dbReference type="Proteomes" id="UP000241158"/>
    </source>
</evidence>
<organism evidence="2 3">
    <name type="scientific">Phyllobacterium endophyticum</name>
    <dbReference type="NCBI Taxonomy" id="1149773"/>
    <lineage>
        <taxon>Bacteria</taxon>
        <taxon>Pseudomonadati</taxon>
        <taxon>Pseudomonadota</taxon>
        <taxon>Alphaproteobacteria</taxon>
        <taxon>Hyphomicrobiales</taxon>
        <taxon>Phyllobacteriaceae</taxon>
        <taxon>Phyllobacterium</taxon>
    </lineage>
</organism>
<evidence type="ECO:0000256" key="1">
    <source>
        <dbReference type="SAM" id="Phobius"/>
    </source>
</evidence>
<protein>
    <submittedName>
        <fullName evidence="2">Uncharacterized protein</fullName>
    </submittedName>
</protein>
<sequence>MNHPIYVNLTCHKTITNLSHFPQFNVNAWRHQMAPGGQHLNLAVSLFVLATLTMLAISVVALDIEIALPRG</sequence>
<reference evidence="3" key="1">
    <citation type="submission" date="2017-11" db="EMBL/GenBank/DDBJ databases">
        <authorList>
            <person name="Kuznetsova I."/>
            <person name="Sazanova A."/>
            <person name="Chirak E."/>
            <person name="Safronova V."/>
            <person name="Willems A."/>
        </authorList>
    </citation>
    <scope>NUCLEOTIDE SEQUENCE [LARGE SCALE GENOMIC DNA]</scope>
    <source>
        <strain evidence="3">PEPV15</strain>
    </source>
</reference>
<dbReference type="AlphaFoldDB" id="A0A2P7ANP8"/>
<feature type="transmembrane region" description="Helical" evidence="1">
    <location>
        <begin position="42"/>
        <end position="62"/>
    </location>
</feature>
<evidence type="ECO:0000313" key="2">
    <source>
        <dbReference type="EMBL" id="PSH55836.1"/>
    </source>
</evidence>
<keyword evidence="1" id="KW-1133">Transmembrane helix</keyword>